<dbReference type="InterPro" id="IPR029026">
    <property type="entry name" value="tRNA_m1G_MTases_N"/>
</dbReference>
<evidence type="ECO:0000256" key="1">
    <source>
        <dbReference type="ARBA" id="ARBA00008115"/>
    </source>
</evidence>
<dbReference type="KEGG" id="iho:Igni_0919"/>
<dbReference type="Pfam" id="PF03587">
    <property type="entry name" value="EMG1"/>
    <property type="match status" value="1"/>
</dbReference>
<comment type="similarity">
    <text evidence="1 9">Belongs to the class IV-like SAM-binding methyltransferase superfamily. RNA methyltransferase NEP1 family.</text>
</comment>
<comment type="subunit">
    <text evidence="9">Homodimer.</text>
</comment>
<dbReference type="RefSeq" id="WP_012123063.1">
    <property type="nucleotide sequence ID" value="NC_009776.1"/>
</dbReference>
<accession>A8AAZ7</accession>
<keyword evidence="4 9" id="KW-0489">Methyltransferase</keyword>
<dbReference type="HAMAP" id="MF_00554">
    <property type="entry name" value="NEP1"/>
    <property type="match status" value="1"/>
</dbReference>
<dbReference type="EC" id="2.1.1.-" evidence="9"/>
<dbReference type="GeneID" id="5562565"/>
<evidence type="ECO:0000256" key="8">
    <source>
        <dbReference type="ARBA" id="ARBA00022884"/>
    </source>
</evidence>
<evidence type="ECO:0000313" key="10">
    <source>
        <dbReference type="EMBL" id="ABU82099.1"/>
    </source>
</evidence>
<dbReference type="GO" id="GO:0019843">
    <property type="term" value="F:rRNA binding"/>
    <property type="evidence" value="ECO:0007669"/>
    <property type="project" value="UniProtKB-UniRule"/>
</dbReference>
<dbReference type="InterPro" id="IPR005304">
    <property type="entry name" value="Rbsml_bgen_MeTrfase_EMG1/NEP1"/>
</dbReference>
<evidence type="ECO:0000256" key="2">
    <source>
        <dbReference type="ARBA" id="ARBA00022517"/>
    </source>
</evidence>
<keyword evidence="11" id="KW-1185">Reference proteome</keyword>
<dbReference type="SUPFAM" id="SSF75217">
    <property type="entry name" value="alpha/beta knot"/>
    <property type="match status" value="1"/>
</dbReference>
<keyword evidence="2 9" id="KW-0690">Ribosome biogenesis</keyword>
<dbReference type="InterPro" id="IPR023503">
    <property type="entry name" value="Ribosome_NEP1_arc"/>
</dbReference>
<dbReference type="OrthoDB" id="7612at2157"/>
<keyword evidence="5 9" id="KW-0808">Transferase</keyword>
<keyword evidence="6 9" id="KW-0949">S-adenosyl-L-methionine</keyword>
<evidence type="ECO:0000256" key="4">
    <source>
        <dbReference type="ARBA" id="ARBA00022603"/>
    </source>
</evidence>
<evidence type="ECO:0000256" key="3">
    <source>
        <dbReference type="ARBA" id="ARBA00022552"/>
    </source>
</evidence>
<feature type="site" description="Interaction with substrate rRNA" evidence="9">
    <location>
        <position position="87"/>
    </location>
</feature>
<dbReference type="NCBIfam" id="NF003208">
    <property type="entry name" value="PRK04171.2-3"/>
    <property type="match status" value="1"/>
</dbReference>
<dbReference type="PANTHER" id="PTHR12636">
    <property type="entry name" value="NEP1/MRA1"/>
    <property type="match status" value="1"/>
</dbReference>
<dbReference type="PANTHER" id="PTHR12636:SF5">
    <property type="entry name" value="RIBOSOMAL RNA SMALL SUBUNIT METHYLTRANSFERASE NEP1"/>
    <property type="match status" value="1"/>
</dbReference>
<feature type="site" description="Stabilizes Arg-xx" evidence="9">
    <location>
        <position position="48"/>
    </location>
</feature>
<feature type="site" description="Interaction with substrate rRNA" evidence="9">
    <location>
        <position position="46"/>
    </location>
</feature>
<evidence type="ECO:0000256" key="9">
    <source>
        <dbReference type="HAMAP-Rule" id="MF_00554"/>
    </source>
</evidence>
<name>A8AAZ7_IGNH4</name>
<proteinExistence type="inferred from homology"/>
<evidence type="ECO:0000256" key="6">
    <source>
        <dbReference type="ARBA" id="ARBA00022691"/>
    </source>
</evidence>
<organism evidence="10 11">
    <name type="scientific">Ignicoccus hospitalis (strain KIN4/I / DSM 18386 / JCM 14125)</name>
    <dbReference type="NCBI Taxonomy" id="453591"/>
    <lineage>
        <taxon>Archaea</taxon>
        <taxon>Thermoproteota</taxon>
        <taxon>Thermoprotei</taxon>
        <taxon>Desulfurococcales</taxon>
        <taxon>Desulfurococcaceae</taxon>
        <taxon>Ignicoccus</taxon>
    </lineage>
</organism>
<sequence length="209" mass="23831">MKKLKVILLESPLELAPPSWPYGPLIDKRYHYHKLSAFTRKWKRGRPDIVHTTLLVLLDSLLNANGSLEVYVHTLDGKVYYVSPEERLPKHYDAFKQIMAQLLQRGKVPPEGEPLMWLAYESLSDFVKEHGKIILLWEKGEPRRFKEIASEALETGAPVGIGAFPRGDFEKSTLRKSAKRYSVFGGRPLKAWTVAYKLVCAAEELLGLE</sequence>
<evidence type="ECO:0000256" key="5">
    <source>
        <dbReference type="ARBA" id="ARBA00022679"/>
    </source>
</evidence>
<dbReference type="EMBL" id="CP000816">
    <property type="protein sequence ID" value="ABU82099.1"/>
    <property type="molecule type" value="Genomic_DNA"/>
</dbReference>
<comment type="function">
    <text evidence="9">Methyltransferase involved in ribosomal biogenesis. Specifically catalyzes the N1-methylation of the pseudouridine corresponding to position 914 in M.jannaschii 16S rRNA.</text>
</comment>
<evidence type="ECO:0000256" key="7">
    <source>
        <dbReference type="ARBA" id="ARBA00022730"/>
    </source>
</evidence>
<comment type="caution">
    <text evidence="9">Lacks conserved residue(s) required for the propagation of feature annotation.</text>
</comment>
<gene>
    <name evidence="9" type="primary">nep1</name>
    <name evidence="10" type="ordered locus">Igni_0919</name>
</gene>
<comment type="catalytic activity">
    <reaction evidence="9">
        <text>a pseudouridine in rRNA + S-adenosyl-L-methionine = an N(1)-methylpseudouridine in rRNA + S-adenosyl-L-homocysteine + H(+)</text>
        <dbReference type="Rhea" id="RHEA:46696"/>
        <dbReference type="Rhea" id="RHEA-COMP:11634"/>
        <dbReference type="Rhea" id="RHEA-COMP:13933"/>
        <dbReference type="ChEBI" id="CHEBI:15378"/>
        <dbReference type="ChEBI" id="CHEBI:57856"/>
        <dbReference type="ChEBI" id="CHEBI:59789"/>
        <dbReference type="ChEBI" id="CHEBI:65314"/>
        <dbReference type="ChEBI" id="CHEBI:74890"/>
    </reaction>
</comment>
<feature type="binding site" evidence="9">
    <location>
        <begin position="184"/>
        <end position="189"/>
    </location>
    <ligand>
        <name>S-adenosyl-L-methionine</name>
        <dbReference type="ChEBI" id="CHEBI:59789"/>
    </ligand>
</feature>
<dbReference type="eggNOG" id="arCOG04122">
    <property type="taxonomic scope" value="Archaea"/>
</dbReference>
<keyword evidence="8 9" id="KW-0694">RNA-binding</keyword>
<dbReference type="GO" id="GO:0070037">
    <property type="term" value="F:rRNA (pseudouridine) methyltransferase activity"/>
    <property type="evidence" value="ECO:0007669"/>
    <property type="project" value="UniProtKB-UniRule"/>
</dbReference>
<protein>
    <recommendedName>
        <fullName evidence="9">Ribosomal RNA small subunit methyltransferase Nep1</fullName>
        <ecNumber evidence="9">2.1.1.-</ecNumber>
    </recommendedName>
    <alternativeName>
        <fullName evidence="9">16S rRNA (pseudouridine-N1-)-methyltransferase Nep1</fullName>
    </alternativeName>
</protein>
<dbReference type="Gene3D" id="3.40.1280.10">
    <property type="match status" value="1"/>
</dbReference>
<dbReference type="HOGENOM" id="CLU_055846_1_3_2"/>
<dbReference type="CDD" id="cd18088">
    <property type="entry name" value="Nep1-like"/>
    <property type="match status" value="1"/>
</dbReference>
<dbReference type="STRING" id="453591.Igni_0919"/>
<evidence type="ECO:0000313" key="11">
    <source>
        <dbReference type="Proteomes" id="UP000000262"/>
    </source>
</evidence>
<dbReference type="InterPro" id="IPR029028">
    <property type="entry name" value="Alpha/beta_knot_MTases"/>
</dbReference>
<reference evidence="10 11" key="1">
    <citation type="journal article" date="2008" name="Genome Biol.">
        <title>A genomic analysis of the archaeal system Ignicoccus hospitalis-Nanoarchaeum equitans.</title>
        <authorList>
            <person name="Podar M."/>
            <person name="Anderson I."/>
            <person name="Makarova K.S."/>
            <person name="Elkins J.G."/>
            <person name="Ivanova N."/>
            <person name="Wall M.A."/>
            <person name="Lykidis A."/>
            <person name="Mavromatis K."/>
            <person name="Sun H."/>
            <person name="Hudson M.E."/>
            <person name="Chen W."/>
            <person name="Deciu C."/>
            <person name="Hutchison D."/>
            <person name="Eads J.R."/>
            <person name="Anderson A."/>
            <person name="Fernandes F."/>
            <person name="Szeto E."/>
            <person name="Lapidus A."/>
            <person name="Kyrpides N.C."/>
            <person name="Saier M.H.Jr."/>
            <person name="Richardson P.M."/>
            <person name="Rachel R."/>
            <person name="Huber H."/>
            <person name="Eisen J.A."/>
            <person name="Koonin E.V."/>
            <person name="Keller M."/>
            <person name="Stetter K.O."/>
        </authorList>
    </citation>
    <scope>NUCLEOTIDE SEQUENCE [LARGE SCALE GENOMIC DNA]</scope>
    <source>
        <strain evidence="11">KIN4/I / DSM 18386 / JCM 14125</strain>
    </source>
</reference>
<feature type="site" description="Interaction with substrate rRNA" evidence="9">
    <location>
        <position position="90"/>
    </location>
</feature>
<dbReference type="GO" id="GO:0070475">
    <property type="term" value="P:rRNA base methylation"/>
    <property type="evidence" value="ECO:0007669"/>
    <property type="project" value="InterPro"/>
</dbReference>
<feature type="binding site" evidence="9">
    <location>
        <position position="167"/>
    </location>
    <ligand>
        <name>S-adenosyl-L-methionine</name>
        <dbReference type="ChEBI" id="CHEBI:59789"/>
    </ligand>
</feature>
<keyword evidence="7 9" id="KW-0699">rRNA-binding</keyword>
<dbReference type="AlphaFoldDB" id="A8AAZ7"/>
<dbReference type="Proteomes" id="UP000000262">
    <property type="component" value="Chromosome"/>
</dbReference>
<dbReference type="PhylomeDB" id="A8AAZ7"/>
<keyword evidence="3 9" id="KW-0698">rRNA processing</keyword>
<feature type="binding site" evidence="9">
    <location>
        <position position="162"/>
    </location>
    <ligand>
        <name>S-adenosyl-L-methionine</name>
        <dbReference type="ChEBI" id="CHEBI:59789"/>
    </ligand>
</feature>